<keyword evidence="6" id="KW-1185">Reference proteome</keyword>
<dbReference type="PANTHER" id="PTHR30201">
    <property type="entry name" value="TRIPHOSPHORIBOSYL-DEPHOSPHO-COA SYNTHASE"/>
    <property type="match status" value="1"/>
</dbReference>
<keyword evidence="1" id="KW-0808">Transferase</keyword>
<feature type="region of interest" description="Disordered" evidence="4">
    <location>
        <begin position="272"/>
        <end position="308"/>
    </location>
</feature>
<keyword evidence="3" id="KW-0067">ATP-binding</keyword>
<dbReference type="Gene3D" id="1.10.4200.10">
    <property type="entry name" value="Triphosphoribosyl-dephospho-CoA protein"/>
    <property type="match status" value="1"/>
</dbReference>
<evidence type="ECO:0000313" key="6">
    <source>
        <dbReference type="Proteomes" id="UP000001826"/>
    </source>
</evidence>
<dbReference type="PaxDb" id="190192-MK0876"/>
<evidence type="ECO:0000256" key="3">
    <source>
        <dbReference type="ARBA" id="ARBA00022840"/>
    </source>
</evidence>
<proteinExistence type="predicted"/>
<dbReference type="GO" id="GO:0046917">
    <property type="term" value="F:triphosphoribosyl-dephospho-CoA synthase activity"/>
    <property type="evidence" value="ECO:0007669"/>
    <property type="project" value="InterPro"/>
</dbReference>
<dbReference type="GO" id="GO:0051191">
    <property type="term" value="P:prosthetic group biosynthetic process"/>
    <property type="evidence" value="ECO:0007669"/>
    <property type="project" value="TreeGrafter"/>
</dbReference>
<dbReference type="PANTHER" id="PTHR30201:SF2">
    <property type="entry name" value="2-(5''-TRIPHOSPHORIBOSYL)-3'-DEPHOSPHOCOENZYME-A SYNTHASE"/>
    <property type="match status" value="1"/>
</dbReference>
<evidence type="ECO:0000313" key="5">
    <source>
        <dbReference type="EMBL" id="AAM02089.1"/>
    </source>
</evidence>
<keyword evidence="2" id="KW-0547">Nucleotide-binding</keyword>
<dbReference type="STRING" id="190192.MK0876"/>
<accession>Q8TX05</accession>
<organism evidence="5 6">
    <name type="scientific">Methanopyrus kandleri (strain AV19 / DSM 6324 / JCM 9639 / NBRC 100938)</name>
    <dbReference type="NCBI Taxonomy" id="190192"/>
    <lineage>
        <taxon>Archaea</taxon>
        <taxon>Methanobacteriati</taxon>
        <taxon>Methanobacteriota</taxon>
        <taxon>Methanomada group</taxon>
        <taxon>Methanopyri</taxon>
        <taxon>Methanopyrales</taxon>
        <taxon>Methanopyraceae</taxon>
        <taxon>Methanopyrus</taxon>
    </lineage>
</organism>
<evidence type="ECO:0000256" key="4">
    <source>
        <dbReference type="SAM" id="MobiDB-lite"/>
    </source>
</evidence>
<dbReference type="KEGG" id="mka:MK0876"/>
<evidence type="ECO:0000256" key="1">
    <source>
        <dbReference type="ARBA" id="ARBA00022679"/>
    </source>
</evidence>
<name>Q8TX05_METKA</name>
<dbReference type="AlphaFoldDB" id="Q8TX05"/>
<protein>
    <submittedName>
        <fullName evidence="5">Triphosphoribosyl-dephospho-CoA synthetase</fullName>
    </submittedName>
</protein>
<gene>
    <name evidence="5" type="primary">citG_2</name>
    <name evidence="5" type="ordered locus">MK0876</name>
</gene>
<dbReference type="Pfam" id="PF01874">
    <property type="entry name" value="CitG"/>
    <property type="match status" value="1"/>
</dbReference>
<dbReference type="InterPro" id="IPR002736">
    <property type="entry name" value="CitG"/>
</dbReference>
<reference evidence="5 6" key="1">
    <citation type="journal article" date="2002" name="Proc. Natl. Acad. Sci. U.S.A.">
        <title>The complete genome of hyperthermophile Methanopyrus kandleri AV19 and monophyly of archaeal methanogens.</title>
        <authorList>
            <person name="Slesarev A.I."/>
            <person name="Mezhevaya K.V."/>
            <person name="Makarova K.S."/>
            <person name="Polushin N.N."/>
            <person name="Shcherbinina O.V."/>
            <person name="Shakhova V.V."/>
            <person name="Belova G.I."/>
            <person name="Aravind L."/>
            <person name="Natale D.A."/>
            <person name="Rogozin I.B."/>
            <person name="Tatusov R.L."/>
            <person name="Wolf Y.I."/>
            <person name="Stetter K.O."/>
            <person name="Malykh A.G."/>
            <person name="Koonin E.V."/>
            <person name="Kozyavkin S.A."/>
        </authorList>
    </citation>
    <scope>NUCLEOTIDE SEQUENCE [LARGE SCALE GENOMIC DNA]</scope>
    <source>
        <strain evidence="6">AV19 / DSM 6324 / JCM 9639 / NBRC 100938</strain>
    </source>
</reference>
<sequence>MVGTVRELPTLFCESVALEVLSGPKPGLVDPISPSSHEDMGPREFLACLPELRRCLEEALELGIDGEPVDELIRSLPAWNVDVITASGGPNSVRGIVFLGSVYCYSAGLENDPFPFGRIRVVGRRCTEALWNRSETKCGRIRIKERLAGVFGEVASGMATARGVSLPVLRATLRAGRPLEEAVIHSVLACMSTLEDAGIPRKLRNWVKRRASEVLRAGGPFTERGRAELHKFVHECAERGVSPGASADVTVVGLVLLLARWGRDIVSPYRDPPRRWSGGAVERNSQASDTVGRNPGGRVRGRREVLKG</sequence>
<dbReference type="HOGENOM" id="CLU_056179_1_0_2"/>
<evidence type="ECO:0000256" key="2">
    <source>
        <dbReference type="ARBA" id="ARBA00022741"/>
    </source>
</evidence>
<dbReference type="InParanoid" id="Q8TX05"/>
<dbReference type="EMBL" id="AE009439">
    <property type="protein sequence ID" value="AAM02089.1"/>
    <property type="molecule type" value="Genomic_DNA"/>
</dbReference>
<dbReference type="EnsemblBacteria" id="AAM02089">
    <property type="protein sequence ID" value="AAM02089"/>
    <property type="gene ID" value="MK0876"/>
</dbReference>
<dbReference type="Proteomes" id="UP000001826">
    <property type="component" value="Chromosome"/>
</dbReference>
<dbReference type="GO" id="GO:0005524">
    <property type="term" value="F:ATP binding"/>
    <property type="evidence" value="ECO:0007669"/>
    <property type="project" value="UniProtKB-KW"/>
</dbReference>